<dbReference type="HOGENOM" id="CLU_571147_0_0_1"/>
<feature type="compositionally biased region" description="Pro residues" evidence="1">
    <location>
        <begin position="144"/>
        <end position="155"/>
    </location>
</feature>
<feature type="compositionally biased region" description="Acidic residues" evidence="1">
    <location>
        <begin position="88"/>
        <end position="100"/>
    </location>
</feature>
<evidence type="ECO:0000256" key="1">
    <source>
        <dbReference type="SAM" id="MobiDB-lite"/>
    </source>
</evidence>
<dbReference type="Proteomes" id="UP000001194">
    <property type="component" value="Unassembled WGS sequence"/>
</dbReference>
<reference evidence="2 3" key="1">
    <citation type="journal article" date="2008" name="Nature">
        <title>The genome of Laccaria bicolor provides insights into mycorrhizal symbiosis.</title>
        <authorList>
            <person name="Martin F."/>
            <person name="Aerts A."/>
            <person name="Ahren D."/>
            <person name="Brun A."/>
            <person name="Danchin E.G.J."/>
            <person name="Duchaussoy F."/>
            <person name="Gibon J."/>
            <person name="Kohler A."/>
            <person name="Lindquist E."/>
            <person name="Pereda V."/>
            <person name="Salamov A."/>
            <person name="Shapiro H.J."/>
            <person name="Wuyts J."/>
            <person name="Blaudez D."/>
            <person name="Buee M."/>
            <person name="Brokstein P."/>
            <person name="Canbaeck B."/>
            <person name="Cohen D."/>
            <person name="Courty P.E."/>
            <person name="Coutinho P.M."/>
            <person name="Delaruelle C."/>
            <person name="Detter J.C."/>
            <person name="Deveau A."/>
            <person name="DiFazio S."/>
            <person name="Duplessis S."/>
            <person name="Fraissinet-Tachet L."/>
            <person name="Lucic E."/>
            <person name="Frey-Klett P."/>
            <person name="Fourrey C."/>
            <person name="Feussner I."/>
            <person name="Gay G."/>
            <person name="Grimwood J."/>
            <person name="Hoegger P.J."/>
            <person name="Jain P."/>
            <person name="Kilaru S."/>
            <person name="Labbe J."/>
            <person name="Lin Y.C."/>
            <person name="Legue V."/>
            <person name="Le Tacon F."/>
            <person name="Marmeisse R."/>
            <person name="Melayah D."/>
            <person name="Montanini B."/>
            <person name="Muratet M."/>
            <person name="Nehls U."/>
            <person name="Niculita-Hirzel H."/>
            <person name="Oudot-Le Secq M.P."/>
            <person name="Peter M."/>
            <person name="Quesneville H."/>
            <person name="Rajashekar B."/>
            <person name="Reich M."/>
            <person name="Rouhier N."/>
            <person name="Schmutz J."/>
            <person name="Yin T."/>
            <person name="Chalot M."/>
            <person name="Henrissat B."/>
            <person name="Kuees U."/>
            <person name="Lucas S."/>
            <person name="Van de Peer Y."/>
            <person name="Podila G.K."/>
            <person name="Polle A."/>
            <person name="Pukkila P.J."/>
            <person name="Richardson P.M."/>
            <person name="Rouze P."/>
            <person name="Sanders I.R."/>
            <person name="Stajich J.E."/>
            <person name="Tunlid A."/>
            <person name="Tuskan G."/>
            <person name="Grigoriev I.V."/>
        </authorList>
    </citation>
    <scope>NUCLEOTIDE SEQUENCE [LARGE SCALE GENOMIC DNA]</scope>
    <source>
        <strain evidence="3">S238N-H82 / ATCC MYA-4686</strain>
    </source>
</reference>
<protein>
    <submittedName>
        <fullName evidence="2">Predicted protein</fullName>
    </submittedName>
</protein>
<dbReference type="EMBL" id="DS547137">
    <property type="protein sequence ID" value="EDR01643.1"/>
    <property type="molecule type" value="Genomic_DNA"/>
</dbReference>
<organism evidence="3">
    <name type="scientific">Laccaria bicolor (strain S238N-H82 / ATCC MYA-4686)</name>
    <name type="common">Bicoloured deceiver</name>
    <name type="synonym">Laccaria laccata var. bicolor</name>
    <dbReference type="NCBI Taxonomy" id="486041"/>
    <lineage>
        <taxon>Eukaryota</taxon>
        <taxon>Fungi</taxon>
        <taxon>Dikarya</taxon>
        <taxon>Basidiomycota</taxon>
        <taxon>Agaricomycotina</taxon>
        <taxon>Agaricomycetes</taxon>
        <taxon>Agaricomycetidae</taxon>
        <taxon>Agaricales</taxon>
        <taxon>Agaricineae</taxon>
        <taxon>Hydnangiaceae</taxon>
        <taxon>Laccaria</taxon>
    </lineage>
</organism>
<feature type="region of interest" description="Disordered" evidence="1">
    <location>
        <begin position="76"/>
        <end position="156"/>
    </location>
</feature>
<proteinExistence type="predicted"/>
<sequence>MPQSSLLSHTRLTLQFAIAFAFAKSLGNDPRWNYKLLEGPWYGFWCAVLVDIFAGIPECIVFPQYPLLVIPEIDDCEDTEDTPGLAEEGSDDGDEQEEEGSPGTPQDSEAPQAHVDLDSDSELAYGEGGLTPDLPDETASDPTTPSPRSSPPPLPDISIAKSFRITDFAVLHLTGVVGDDPFALSDDIASVSDLQALPVKITDVLIPLILENKKVLADIRQLNFAQGQVCQQARFLFHQNQDQQYVVALVAAGSVWKWAKITRGHAKPPSSASSIMDPSYVDEPPAQRPNWSLPLTFGTPESMNALKKIYTLVKILLEMNESSVHQENPQTHEYPDHDGDYGQNIDESEGHSTPTRNYLSTRPPVSPATTDSLNIISLEPPQTPTPSARSVINKRSCPSSSSPNPPTTLSKSPTESPPIRQPKKRVRRIVLSPSPFPSSSSPNSPAESPPIRQPRRRAQRMILSPSPSDSSGTEDTED</sequence>
<dbReference type="InParanoid" id="B0DUM5"/>
<feature type="region of interest" description="Disordered" evidence="1">
    <location>
        <begin position="323"/>
        <end position="478"/>
    </location>
</feature>
<gene>
    <name evidence="2" type="ORF">LACBIDRAFT_310580</name>
</gene>
<evidence type="ECO:0000313" key="2">
    <source>
        <dbReference type="EMBL" id="EDR01643.1"/>
    </source>
</evidence>
<accession>B0DUM5</accession>
<dbReference type="RefSeq" id="XP_001887719.1">
    <property type="nucleotide sequence ID" value="XM_001887684.1"/>
</dbReference>
<dbReference type="AlphaFoldDB" id="B0DUM5"/>
<dbReference type="OrthoDB" id="2610860at2759"/>
<name>B0DUM5_LACBS</name>
<dbReference type="KEGG" id="lbc:LACBIDRAFT_310580"/>
<evidence type="ECO:0000313" key="3">
    <source>
        <dbReference type="Proteomes" id="UP000001194"/>
    </source>
</evidence>
<feature type="compositionally biased region" description="Polar residues" evidence="1">
    <location>
        <begin position="351"/>
        <end position="360"/>
    </location>
</feature>
<dbReference type="GeneID" id="6083315"/>
<keyword evidence="3" id="KW-1185">Reference proteome</keyword>
<feature type="compositionally biased region" description="Low complexity" evidence="1">
    <location>
        <begin position="437"/>
        <end position="446"/>
    </location>
</feature>
<feature type="compositionally biased region" description="Low complexity" evidence="1">
    <location>
        <begin position="396"/>
        <end position="414"/>
    </location>
</feature>